<accession>A0AAV8ZQ23</accession>
<evidence type="ECO:0000256" key="6">
    <source>
        <dbReference type="ARBA" id="ARBA00022617"/>
    </source>
</evidence>
<evidence type="ECO:0000256" key="3">
    <source>
        <dbReference type="ARBA" id="ARBA00001974"/>
    </source>
</evidence>
<keyword evidence="6" id="KW-0349">Heme</keyword>
<keyword evidence="13" id="KW-0560">Oxidoreductase</keyword>
<sequence length="74" mass="8374">MKQSGKAVLLLELENNLPYNPGDHLGVFPKNRPQLVDKIIQRLNGVTDPDAPVQIQVLEEIRTPNGKYNLRSLR</sequence>
<evidence type="ECO:0000256" key="9">
    <source>
        <dbReference type="ARBA" id="ARBA00022723"/>
    </source>
</evidence>
<evidence type="ECO:0000313" key="17">
    <source>
        <dbReference type="Proteomes" id="UP001162156"/>
    </source>
</evidence>
<evidence type="ECO:0000256" key="10">
    <source>
        <dbReference type="ARBA" id="ARBA00022827"/>
    </source>
</evidence>
<keyword evidence="9" id="KW-0479">Metal-binding</keyword>
<evidence type="ECO:0000256" key="12">
    <source>
        <dbReference type="ARBA" id="ARBA00022860"/>
    </source>
</evidence>
<comment type="cofactor">
    <cofactor evidence="2">
        <name>heme b</name>
        <dbReference type="ChEBI" id="CHEBI:60344"/>
    </cofactor>
</comment>
<dbReference type="EMBL" id="JANEYF010000753">
    <property type="protein sequence ID" value="KAJ8968166.1"/>
    <property type="molecule type" value="Genomic_DNA"/>
</dbReference>
<dbReference type="Gene3D" id="1.20.990.10">
    <property type="entry name" value="NADPH-cytochrome p450 Reductase, Chain A, domain 3"/>
    <property type="match status" value="1"/>
</dbReference>
<organism evidence="16 17">
    <name type="scientific">Rhamnusium bicolor</name>
    <dbReference type="NCBI Taxonomy" id="1586634"/>
    <lineage>
        <taxon>Eukaryota</taxon>
        <taxon>Metazoa</taxon>
        <taxon>Ecdysozoa</taxon>
        <taxon>Arthropoda</taxon>
        <taxon>Hexapoda</taxon>
        <taxon>Insecta</taxon>
        <taxon>Pterygota</taxon>
        <taxon>Neoptera</taxon>
        <taxon>Endopterygota</taxon>
        <taxon>Coleoptera</taxon>
        <taxon>Polyphaga</taxon>
        <taxon>Cucujiformia</taxon>
        <taxon>Chrysomeloidea</taxon>
        <taxon>Cerambycidae</taxon>
        <taxon>Lepturinae</taxon>
        <taxon>Rhagiini</taxon>
        <taxon>Rhamnusium</taxon>
    </lineage>
</organism>
<evidence type="ECO:0000256" key="4">
    <source>
        <dbReference type="ARBA" id="ARBA00006267"/>
    </source>
</evidence>
<dbReference type="GO" id="GO:0005516">
    <property type="term" value="F:calmodulin binding"/>
    <property type="evidence" value="ECO:0007669"/>
    <property type="project" value="UniProtKB-KW"/>
</dbReference>
<dbReference type="GO" id="GO:0004517">
    <property type="term" value="F:nitric-oxide synthase activity"/>
    <property type="evidence" value="ECO:0007669"/>
    <property type="project" value="UniProtKB-EC"/>
</dbReference>
<keyword evidence="12" id="KW-0112">Calmodulin-binding</keyword>
<dbReference type="InterPro" id="IPR050607">
    <property type="entry name" value="NOS"/>
</dbReference>
<comment type="cofactor">
    <cofactor evidence="1">
        <name>FMN</name>
        <dbReference type="ChEBI" id="CHEBI:58210"/>
    </cofactor>
</comment>
<evidence type="ECO:0000256" key="8">
    <source>
        <dbReference type="ARBA" id="ARBA00022643"/>
    </source>
</evidence>
<comment type="cofactor">
    <cofactor evidence="3">
        <name>FAD</name>
        <dbReference type="ChEBI" id="CHEBI:57692"/>
    </cofactor>
</comment>
<comment type="caution">
    <text evidence="16">The sequence shown here is derived from an EMBL/GenBank/DDBJ whole genome shotgun (WGS) entry which is preliminary data.</text>
</comment>
<keyword evidence="14" id="KW-0408">Iron</keyword>
<dbReference type="Pfam" id="PF00667">
    <property type="entry name" value="FAD_binding_1"/>
    <property type="match status" value="1"/>
</dbReference>
<keyword evidence="10" id="KW-0274">FAD</keyword>
<dbReference type="InterPro" id="IPR023173">
    <property type="entry name" value="NADPH_Cyt_P450_Rdtase_alpha"/>
</dbReference>
<dbReference type="InterPro" id="IPR003097">
    <property type="entry name" value="CysJ-like_FAD-binding"/>
</dbReference>
<evidence type="ECO:0000256" key="11">
    <source>
        <dbReference type="ARBA" id="ARBA00022857"/>
    </source>
</evidence>
<dbReference type="PANTHER" id="PTHR43410:SF1">
    <property type="entry name" value="NITRIC OXIDE SYNTHASE"/>
    <property type="match status" value="1"/>
</dbReference>
<keyword evidence="11" id="KW-0521">NADP</keyword>
<evidence type="ECO:0000256" key="2">
    <source>
        <dbReference type="ARBA" id="ARBA00001970"/>
    </source>
</evidence>
<reference evidence="16" key="1">
    <citation type="journal article" date="2023" name="Insect Mol. Biol.">
        <title>Genome sequencing provides insights into the evolution of gene families encoding plant cell wall-degrading enzymes in longhorned beetles.</title>
        <authorList>
            <person name="Shin N.R."/>
            <person name="Okamura Y."/>
            <person name="Kirsch R."/>
            <person name="Pauchet Y."/>
        </authorList>
    </citation>
    <scope>NUCLEOTIDE SEQUENCE</scope>
    <source>
        <strain evidence="16">RBIC_L_NR</strain>
    </source>
</reference>
<keyword evidence="8" id="KW-0288">FMN</keyword>
<comment type="similarity">
    <text evidence="4">Belongs to the NOS family.</text>
</comment>
<dbReference type="AlphaFoldDB" id="A0AAV8ZQ23"/>
<gene>
    <name evidence="16" type="ORF">NQ314_002423</name>
</gene>
<protein>
    <recommendedName>
        <fullName evidence="5">nitric-oxide synthase (NADPH)</fullName>
        <ecNumber evidence="5">1.14.13.39</ecNumber>
    </recommendedName>
</protein>
<dbReference type="InterPro" id="IPR017938">
    <property type="entry name" value="Riboflavin_synthase-like_b-brl"/>
</dbReference>
<evidence type="ECO:0000313" key="16">
    <source>
        <dbReference type="EMBL" id="KAJ8968166.1"/>
    </source>
</evidence>
<proteinExistence type="inferred from homology"/>
<keyword evidence="7" id="KW-0285">Flavoprotein</keyword>
<dbReference type="GO" id="GO:0046872">
    <property type="term" value="F:metal ion binding"/>
    <property type="evidence" value="ECO:0007669"/>
    <property type="project" value="UniProtKB-KW"/>
</dbReference>
<dbReference type="EC" id="1.14.13.39" evidence="5"/>
<dbReference type="Gene3D" id="2.40.30.10">
    <property type="entry name" value="Translation factors"/>
    <property type="match status" value="1"/>
</dbReference>
<dbReference type="SUPFAM" id="SSF63380">
    <property type="entry name" value="Riboflavin synthase domain-like"/>
    <property type="match status" value="1"/>
</dbReference>
<evidence type="ECO:0000256" key="5">
    <source>
        <dbReference type="ARBA" id="ARBA00012989"/>
    </source>
</evidence>
<evidence type="ECO:0000256" key="1">
    <source>
        <dbReference type="ARBA" id="ARBA00001917"/>
    </source>
</evidence>
<dbReference type="PANTHER" id="PTHR43410">
    <property type="entry name" value="NITRIC OXIDE SYNTHASE OXYGENASE"/>
    <property type="match status" value="1"/>
</dbReference>
<name>A0AAV8ZQ23_9CUCU</name>
<evidence type="ECO:0000256" key="13">
    <source>
        <dbReference type="ARBA" id="ARBA00023002"/>
    </source>
</evidence>
<evidence type="ECO:0000256" key="7">
    <source>
        <dbReference type="ARBA" id="ARBA00022630"/>
    </source>
</evidence>
<feature type="domain" description="Sulfite reductase [NADPH] flavoprotein alpha-component-like FAD-binding" evidence="15">
    <location>
        <begin position="4"/>
        <end position="60"/>
    </location>
</feature>
<dbReference type="Proteomes" id="UP001162156">
    <property type="component" value="Unassembled WGS sequence"/>
</dbReference>
<keyword evidence="17" id="KW-1185">Reference proteome</keyword>
<evidence type="ECO:0000259" key="15">
    <source>
        <dbReference type="Pfam" id="PF00667"/>
    </source>
</evidence>
<evidence type="ECO:0000256" key="14">
    <source>
        <dbReference type="ARBA" id="ARBA00023004"/>
    </source>
</evidence>